<keyword evidence="1" id="KW-1133">Transmembrane helix</keyword>
<feature type="transmembrane region" description="Helical" evidence="1">
    <location>
        <begin position="107"/>
        <end position="126"/>
    </location>
</feature>
<keyword evidence="1" id="KW-0472">Membrane</keyword>
<dbReference type="Pfam" id="PF12138">
    <property type="entry name" value="Spherulin4"/>
    <property type="match status" value="1"/>
</dbReference>
<evidence type="ECO:0000313" key="3">
    <source>
        <dbReference type="Proteomes" id="UP000327118"/>
    </source>
</evidence>
<keyword evidence="3" id="KW-1185">Reference proteome</keyword>
<sequence>MTTNWNNTRYSVLRSLCTYTTNGVPTPILTGSTIEVTSVGDLAENGLLVYLSPDIKTSLKSTMDSNCVIKVDTGCYQAVMDLLEGANHVLQSRSLEQRALEQRNPAALIYWAGGILIFAILFPLVYKGDHVVPVPIKIPPNHVEDSLQLETATAIVVDKATGSPAVIMIFASAGNSISVGDVGIELDPVVAVYLQALLSGSDNRNCVVGEDFPNSIHVHQLELTNVICGAEIILVDAIGRAGAPDWLYVHRGRMPWTRPEMVVAVNTVVRWVLNQATLLNPTISGAHLDDLVVGAVALSWAFFNNGAITTNNVIPLASLRGGPSATVYAQQTVPMFTTTLTTTKTASGPSPTEDSSGGKGQQVVVASYINPLADPAAWDRLIRYPVKKMPILVTNIVNGLDSAVNKTWAGVIDRASAFGKTVLGYVRTGYLGVSDQKFTTWLGSGNLVDWTASSIGDIFFDEGWPECSDNNEYVDLYKYINNYTKRAHPGAYTILNPGSPIMSCFEDTMDTLLTFELSYKVYINSYIPNDWTPKDLWKLWHIVYNVPESMVDEITKLVKKRGAGFLQLTDNTLPNSYNTLPVVVVSGLSVSALDYTSAKLSWNTALNVLGHDVYSGNRASHAFHISTVGGGGCIGSVSNTVTVDTKSLLNRNTITNYHSFPGADLTTIQADILVPYAFIRLYIWNLVGCEFDTHPGWSVNFKIDEYVCTHYMVEGTMLYKYSGTLPEGSTAPPWAWLVIQGYNPLTNVFEPDPSVYDCKGLSMCMIPDFLKWCDHAVNTLYNETGINQSGNCWGDQTRSCGVFIQGNASCSISSNALWNDYQNI</sequence>
<dbReference type="EMBL" id="ML739479">
    <property type="protein sequence ID" value="KAE8348480.1"/>
    <property type="molecule type" value="Genomic_DNA"/>
</dbReference>
<dbReference type="AlphaFoldDB" id="A0A5N6YXS6"/>
<keyword evidence="1" id="KW-0812">Transmembrane</keyword>
<dbReference type="Proteomes" id="UP000327118">
    <property type="component" value="Unassembled WGS sequence"/>
</dbReference>
<organism evidence="2 3">
    <name type="scientific">Aspergillus coremiiformis</name>
    <dbReference type="NCBI Taxonomy" id="138285"/>
    <lineage>
        <taxon>Eukaryota</taxon>
        <taxon>Fungi</taxon>
        <taxon>Dikarya</taxon>
        <taxon>Ascomycota</taxon>
        <taxon>Pezizomycotina</taxon>
        <taxon>Eurotiomycetes</taxon>
        <taxon>Eurotiomycetidae</taxon>
        <taxon>Eurotiales</taxon>
        <taxon>Aspergillaceae</taxon>
        <taxon>Aspergillus</taxon>
        <taxon>Aspergillus subgen. Circumdati</taxon>
    </lineage>
</organism>
<proteinExistence type="predicted"/>
<dbReference type="InterPro" id="IPR021986">
    <property type="entry name" value="Spherulin4"/>
</dbReference>
<dbReference type="PANTHER" id="PTHR35040">
    <property type="match status" value="1"/>
</dbReference>
<dbReference type="OrthoDB" id="1896086at2759"/>
<protein>
    <submittedName>
        <fullName evidence="2">Spherulation-specific family 4-domain-containing protein</fullName>
    </submittedName>
</protein>
<gene>
    <name evidence="2" type="ORF">BDV28DRAFT_161312</name>
</gene>
<name>A0A5N6YXS6_9EURO</name>
<accession>A0A5N6YXS6</accession>
<evidence type="ECO:0000256" key="1">
    <source>
        <dbReference type="SAM" id="Phobius"/>
    </source>
</evidence>
<dbReference type="PANTHER" id="PTHR35040:SF7">
    <property type="entry name" value="FIBRONECTIN TYPE-III DOMAIN-CONTAINING PROTEIN-RELATED"/>
    <property type="match status" value="1"/>
</dbReference>
<evidence type="ECO:0000313" key="2">
    <source>
        <dbReference type="EMBL" id="KAE8348480.1"/>
    </source>
</evidence>
<reference evidence="3" key="1">
    <citation type="submission" date="2019-04" db="EMBL/GenBank/DDBJ databases">
        <title>Friends and foes A comparative genomics studyof 23 Aspergillus species from section Flavi.</title>
        <authorList>
            <consortium name="DOE Joint Genome Institute"/>
            <person name="Kjaerbolling I."/>
            <person name="Vesth T."/>
            <person name="Frisvad J.C."/>
            <person name="Nybo J.L."/>
            <person name="Theobald S."/>
            <person name="Kildgaard S."/>
            <person name="Isbrandt T."/>
            <person name="Kuo A."/>
            <person name="Sato A."/>
            <person name="Lyhne E.K."/>
            <person name="Kogle M.E."/>
            <person name="Wiebenga A."/>
            <person name="Kun R.S."/>
            <person name="Lubbers R.J."/>
            <person name="Makela M.R."/>
            <person name="Barry K."/>
            <person name="Chovatia M."/>
            <person name="Clum A."/>
            <person name="Daum C."/>
            <person name="Haridas S."/>
            <person name="He G."/>
            <person name="LaButti K."/>
            <person name="Lipzen A."/>
            <person name="Mondo S."/>
            <person name="Riley R."/>
            <person name="Salamov A."/>
            <person name="Simmons B.A."/>
            <person name="Magnuson J.K."/>
            <person name="Henrissat B."/>
            <person name="Mortensen U.H."/>
            <person name="Larsen T.O."/>
            <person name="Devries R.P."/>
            <person name="Grigoriev I.V."/>
            <person name="Machida M."/>
            <person name="Baker S.E."/>
            <person name="Andersen M.R."/>
        </authorList>
    </citation>
    <scope>NUCLEOTIDE SEQUENCE [LARGE SCALE GENOMIC DNA]</scope>
    <source>
        <strain evidence="3">CBS 553.77</strain>
    </source>
</reference>